<dbReference type="InParanoid" id="A0A2P6N5B8"/>
<dbReference type="InterPro" id="IPR029058">
    <property type="entry name" value="AB_hydrolase_fold"/>
</dbReference>
<dbReference type="Proteomes" id="UP000241769">
    <property type="component" value="Unassembled WGS sequence"/>
</dbReference>
<dbReference type="AlphaFoldDB" id="A0A2P6N5B8"/>
<keyword evidence="1" id="KW-0378">Hydrolase</keyword>
<evidence type="ECO:0000313" key="4">
    <source>
        <dbReference type="Proteomes" id="UP000241769"/>
    </source>
</evidence>
<gene>
    <name evidence="3" type="ORF">PROFUN_13092</name>
</gene>
<dbReference type="InterPro" id="IPR005645">
    <property type="entry name" value="FSH-like_dom"/>
</dbReference>
<dbReference type="OrthoDB" id="2094269at2759"/>
<dbReference type="EMBL" id="MDYQ01000195">
    <property type="protein sequence ID" value="PRP79142.1"/>
    <property type="molecule type" value="Genomic_DNA"/>
</dbReference>
<protein>
    <recommendedName>
        <fullName evidence="2">Serine hydrolase domain-containing protein</fullName>
    </recommendedName>
</protein>
<dbReference type="GO" id="GO:0005634">
    <property type="term" value="C:nucleus"/>
    <property type="evidence" value="ECO:0007669"/>
    <property type="project" value="TreeGrafter"/>
</dbReference>
<sequence length="226" mass="25532">MQKLKILVLHGQVQTASTVAYNTRPLRDALSDVADLFYAEGPAVKGNELGSRPWWVWQGDRGTDRWNDTVRWWHEHLSQHSYDGIIGLSQGSSMTAQLLSMISQPDRQLGFGPILPQPIRFAIFCSGFISQYPGHFIDIPKDISTLHTVDHDDSLVSGYRTIELSKKCKLAVVMEHHEGHCIPMRGDWPKDVTRALICKTLTRLEWSPTSIHYLLTTEVISGKGVR</sequence>
<dbReference type="GO" id="GO:0016787">
    <property type="term" value="F:hydrolase activity"/>
    <property type="evidence" value="ECO:0007669"/>
    <property type="project" value="UniProtKB-KW"/>
</dbReference>
<evidence type="ECO:0000256" key="1">
    <source>
        <dbReference type="ARBA" id="ARBA00022801"/>
    </source>
</evidence>
<dbReference type="PANTHER" id="PTHR48070:SF6">
    <property type="entry name" value="ESTERASE OVCA2"/>
    <property type="match status" value="1"/>
</dbReference>
<dbReference type="Gene3D" id="3.40.50.1820">
    <property type="entry name" value="alpha/beta hydrolase"/>
    <property type="match status" value="1"/>
</dbReference>
<evidence type="ECO:0000313" key="3">
    <source>
        <dbReference type="EMBL" id="PRP79142.1"/>
    </source>
</evidence>
<evidence type="ECO:0000259" key="2">
    <source>
        <dbReference type="Pfam" id="PF03959"/>
    </source>
</evidence>
<dbReference type="STRING" id="1890364.A0A2P6N5B8"/>
<dbReference type="InterPro" id="IPR050593">
    <property type="entry name" value="LovG"/>
</dbReference>
<feature type="domain" description="Serine hydrolase" evidence="2">
    <location>
        <begin position="2"/>
        <end position="188"/>
    </location>
</feature>
<reference evidence="3 4" key="1">
    <citation type="journal article" date="2018" name="Genome Biol. Evol.">
        <title>Multiple Roots of Fruiting Body Formation in Amoebozoa.</title>
        <authorList>
            <person name="Hillmann F."/>
            <person name="Forbes G."/>
            <person name="Novohradska S."/>
            <person name="Ferling I."/>
            <person name="Riege K."/>
            <person name="Groth M."/>
            <person name="Westermann M."/>
            <person name="Marz M."/>
            <person name="Spaller T."/>
            <person name="Winckler T."/>
            <person name="Schaap P."/>
            <person name="Glockner G."/>
        </authorList>
    </citation>
    <scope>NUCLEOTIDE SEQUENCE [LARGE SCALE GENOMIC DNA]</scope>
    <source>
        <strain evidence="3 4">Jena</strain>
    </source>
</reference>
<comment type="caution">
    <text evidence="3">The sequence shown here is derived from an EMBL/GenBank/DDBJ whole genome shotgun (WGS) entry which is preliminary data.</text>
</comment>
<proteinExistence type="predicted"/>
<name>A0A2P6N5B8_9EUKA</name>
<dbReference type="Pfam" id="PF03959">
    <property type="entry name" value="FSH1"/>
    <property type="match status" value="1"/>
</dbReference>
<accession>A0A2P6N5B8</accession>
<dbReference type="GO" id="GO:0005737">
    <property type="term" value="C:cytoplasm"/>
    <property type="evidence" value="ECO:0007669"/>
    <property type="project" value="TreeGrafter"/>
</dbReference>
<organism evidence="3 4">
    <name type="scientific">Planoprotostelium fungivorum</name>
    <dbReference type="NCBI Taxonomy" id="1890364"/>
    <lineage>
        <taxon>Eukaryota</taxon>
        <taxon>Amoebozoa</taxon>
        <taxon>Evosea</taxon>
        <taxon>Variosea</taxon>
        <taxon>Cavosteliida</taxon>
        <taxon>Cavosteliaceae</taxon>
        <taxon>Planoprotostelium</taxon>
    </lineage>
</organism>
<dbReference type="SUPFAM" id="SSF53474">
    <property type="entry name" value="alpha/beta-Hydrolases"/>
    <property type="match status" value="1"/>
</dbReference>
<dbReference type="PANTHER" id="PTHR48070">
    <property type="entry name" value="ESTERASE OVCA2"/>
    <property type="match status" value="1"/>
</dbReference>
<keyword evidence="4" id="KW-1185">Reference proteome</keyword>